<evidence type="ECO:0000256" key="2">
    <source>
        <dbReference type="ARBA" id="ARBA00022525"/>
    </source>
</evidence>
<dbReference type="SUPFAM" id="SSF49452">
    <property type="entry name" value="Starch-binding domain-like"/>
    <property type="match status" value="1"/>
</dbReference>
<proteinExistence type="inferred from homology"/>
<evidence type="ECO:0000256" key="4">
    <source>
        <dbReference type="SAM" id="MobiDB-lite"/>
    </source>
</evidence>
<feature type="domain" description="SpaA-like prealbumin fold" evidence="8">
    <location>
        <begin position="424"/>
        <end position="502"/>
    </location>
</feature>
<accession>A0A328UE62</accession>
<dbReference type="PANTHER" id="PTHR36108">
    <property type="entry name" value="COLOSSIN-B-RELATED"/>
    <property type="match status" value="1"/>
</dbReference>
<dbReference type="InterPro" id="IPR013552">
    <property type="entry name" value="Thioester_dom"/>
</dbReference>
<dbReference type="PANTHER" id="PTHR36108:SF13">
    <property type="entry name" value="COLOSSIN-B-RELATED"/>
    <property type="match status" value="1"/>
</dbReference>
<dbReference type="Pfam" id="PF17802">
    <property type="entry name" value="SpaA"/>
    <property type="match status" value="8"/>
</dbReference>
<evidence type="ECO:0000313" key="9">
    <source>
        <dbReference type="EMBL" id="RAQ29808.1"/>
    </source>
</evidence>
<dbReference type="SUPFAM" id="SSF49478">
    <property type="entry name" value="Cna protein B-type domain"/>
    <property type="match status" value="2"/>
</dbReference>
<protein>
    <submittedName>
        <fullName evidence="9">TonB-dependent receptor</fullName>
    </submittedName>
</protein>
<dbReference type="EMBL" id="QLYR01000002">
    <property type="protein sequence ID" value="RAQ29808.1"/>
    <property type="molecule type" value="Genomic_DNA"/>
</dbReference>
<keyword evidence="9" id="KW-0675">Receptor</keyword>
<feature type="domain" description="SpaA-like prealbumin fold" evidence="8">
    <location>
        <begin position="720"/>
        <end position="810"/>
    </location>
</feature>
<name>A0A328UE62_9FIRM</name>
<dbReference type="Gene3D" id="2.60.40.1120">
    <property type="entry name" value="Carboxypeptidase-like, regulatory domain"/>
    <property type="match status" value="1"/>
</dbReference>
<dbReference type="InterPro" id="IPR013783">
    <property type="entry name" value="Ig-like_fold"/>
</dbReference>
<evidence type="ECO:0000256" key="6">
    <source>
        <dbReference type="SAM" id="SignalP"/>
    </source>
</evidence>
<feature type="domain" description="Thioester" evidence="7">
    <location>
        <begin position="87"/>
        <end position="191"/>
    </location>
</feature>
<keyword evidence="2" id="KW-0964">Secreted</keyword>
<keyword evidence="5" id="KW-0472">Membrane</keyword>
<evidence type="ECO:0000256" key="3">
    <source>
        <dbReference type="ARBA" id="ARBA00022729"/>
    </source>
</evidence>
<dbReference type="Proteomes" id="UP000249377">
    <property type="component" value="Unassembled WGS sequence"/>
</dbReference>
<evidence type="ECO:0000256" key="5">
    <source>
        <dbReference type="SAM" id="Phobius"/>
    </source>
</evidence>
<dbReference type="InterPro" id="IPR041033">
    <property type="entry name" value="SpaA_PFL_dom_1"/>
</dbReference>
<dbReference type="Pfam" id="PF08341">
    <property type="entry name" value="TED"/>
    <property type="match status" value="1"/>
</dbReference>
<dbReference type="InterPro" id="IPR013784">
    <property type="entry name" value="Carb-bd-like_fold"/>
</dbReference>
<comment type="caution">
    <text evidence="9">The sequence shown here is derived from an EMBL/GenBank/DDBJ whole genome shotgun (WGS) entry which is preliminary data.</text>
</comment>
<dbReference type="Gene3D" id="2.60.40.10">
    <property type="entry name" value="Immunoglobulins"/>
    <property type="match status" value="9"/>
</dbReference>
<feature type="transmembrane region" description="Helical" evidence="5">
    <location>
        <begin position="1387"/>
        <end position="1406"/>
    </location>
</feature>
<feature type="region of interest" description="Disordered" evidence="4">
    <location>
        <begin position="1364"/>
        <end position="1384"/>
    </location>
</feature>
<comment type="similarity">
    <text evidence="1">Belongs to the serine-aspartate repeat-containing protein (SDr) family.</text>
</comment>
<evidence type="ECO:0000313" key="10">
    <source>
        <dbReference type="Proteomes" id="UP000249377"/>
    </source>
</evidence>
<feature type="domain" description="SpaA-like prealbumin fold" evidence="8">
    <location>
        <begin position="1172"/>
        <end position="1267"/>
    </location>
</feature>
<keyword evidence="3 6" id="KW-0732">Signal</keyword>
<sequence>MTQKIKKALSVLLTAVLCFTTIAGAATTAYAAAEQGTVYLISFPRAGDEAYNGEWGHDAQTYMNGWNTDKSRYTTVFVMNSYTGNICYCIEPGVPLETGNTLSKWGENFWEQYPSDYNKTIPPETIKQMIGRIFQYGYTGTVSASWRSQNEGAENLSHAVATQLLIWETVVGERDADFNKVSTGGKDAIADQISSAHPLHDKIMSYYHRIEQSVQNHVTLPSFLSDSKDSAQTITLSWDGSKYTATLTDTNNVLSDYSFSTDNSDVRLSVDGDKLIITATEPPTGNVGITAEKRNSQRRGIITWTDGTYGPDGGIQDLVTFSETVSDTLYGYLNVKVDYGSAKIVKTSEDGKIEGISFTIEGNGINQTVKTDSKGEFQIDNLSPGVYTVTEQSYDRYEPQQVQRVTVIAGQTTTVTFNNTLKRGSLEVVKTSEDGLTEGMTFHLSGTSLSGLAVDEYAVTDSNGIARFENVLIGNGYTLEEVDTPYRYVIPEEQSAVVEWNTVTQKSFHNILKKWNATITKSDSETGTAQGGGGLSGAVYGVFKGNQLIDRYTTDANGRFTTDYYVCGDDWTIREITPSPGYLLDNTVYPVGADAKQYELEYNSISLSVLETIAKGKIALIKHADHGDTGLETPEAGAEFAVYLKQSGSYDAAKDTERDYLICDENGYAETKSLPYGIYTVHQVKGIEGSELLPDFDVFIQEDGQIYRYLANNARFQSYLKIVKVDAETGKTIPASGTGFQIYRPDGSLITQSFTYPEPTEIDTFYTNADGVLYTPEKLEYGTGYSIVEVSAPYGYVLDSDPVYFDVTPESAADENGLIVIEVTKENTPQKGVIQIEKSGEVFSSVVQTDNLYQPVYSVMGLPGATFEIIAAEDVTTADGTCRYFAGEVVDTITTDETGLAKSKPLYLGKYEVKEVAAPYGMTLCEESSFIELTYAGQEITITETSAGMYNERQKAKVTLDKVLEQDDRFLIGGNGEITAVTFGLFAAETLTAADGTQIPADALLEIVSVNENGAAQVETGLPFGSYYLKELTTDGHYLLSDAIYPVVFEYAGQDTGVVEIKANDGQPIENTLIRGEIQGRKTDENGNGLAGAKIGLFRPDETEFNENTAILTDISDENGGFSFTDVPFGNLVVREIAAPTGYVLCDKPHPVSVDENGAVIALEIVNIQIRGNVQTTKIDKDYPENKLTGAAFTVYRDTDSDGKLTDTDEEMGTLTETSPGVYEMDGLPYGSYFLKETKAPQGFRLDETAYSFAISENGKTVIVETEAGKGFINAAQTGNLHILKTSDDNVLQGFTFKVEGTDATGRQFYKEYVTDEKGEIYIEGLRVGEYTVSELADEATEKYILPDAATVTVEVDSTASVEFHNKLKPTTPPKDNPQTGDHSHTGLWIALAAASLGSMGVLTVFSRRRKKSNNR</sequence>
<keyword evidence="5" id="KW-1133">Transmembrane helix</keyword>
<feature type="domain" description="SpaA-like prealbumin fold" evidence="8">
    <location>
        <begin position="1076"/>
        <end position="1167"/>
    </location>
</feature>
<gene>
    <name evidence="9" type="ORF">DPQ25_05820</name>
</gene>
<evidence type="ECO:0000256" key="1">
    <source>
        <dbReference type="ARBA" id="ARBA00007257"/>
    </source>
</evidence>
<feature type="domain" description="SpaA-like prealbumin fold" evidence="8">
    <location>
        <begin position="620"/>
        <end position="706"/>
    </location>
</feature>
<feature type="domain" description="SpaA-like prealbumin fold" evidence="8">
    <location>
        <begin position="861"/>
        <end position="943"/>
    </location>
</feature>
<reference evidence="9 10" key="1">
    <citation type="submission" date="2018-06" db="EMBL/GenBank/DDBJ databases">
        <title>Noncontiguous genome sequence of Ruminococcaceae bacterium ASD2818.</title>
        <authorList>
            <person name="Chaplin A.V."/>
            <person name="Sokolova S.R."/>
            <person name="Kochetkova T.O."/>
            <person name="Goltsov A.Y."/>
            <person name="Trofimov D.Y."/>
            <person name="Efimov B.A."/>
        </authorList>
    </citation>
    <scope>NUCLEOTIDE SEQUENCE [LARGE SCALE GENOMIC DNA]</scope>
    <source>
        <strain evidence="9 10">ASD2818</strain>
    </source>
</reference>
<feature type="chain" id="PRO_5016378469" evidence="6">
    <location>
        <begin position="26"/>
        <end position="1416"/>
    </location>
</feature>
<dbReference type="GO" id="GO:0030246">
    <property type="term" value="F:carbohydrate binding"/>
    <property type="evidence" value="ECO:0007669"/>
    <property type="project" value="InterPro"/>
</dbReference>
<feature type="signal peptide" evidence="6">
    <location>
        <begin position="1"/>
        <end position="25"/>
    </location>
</feature>
<feature type="domain" description="SpaA-like prealbumin fold" evidence="8">
    <location>
        <begin position="518"/>
        <end position="599"/>
    </location>
</feature>
<organism evidence="9 10">
    <name type="scientific">Hydrogeniiclostridium mannosilyticum</name>
    <dbReference type="NCBI Taxonomy" id="2764322"/>
    <lineage>
        <taxon>Bacteria</taxon>
        <taxon>Bacillati</taxon>
        <taxon>Bacillota</taxon>
        <taxon>Clostridia</taxon>
        <taxon>Eubacteriales</taxon>
        <taxon>Acutalibacteraceae</taxon>
        <taxon>Hydrogeniiclostridium</taxon>
    </lineage>
</organism>
<feature type="domain" description="SpaA-like prealbumin fold" evidence="8">
    <location>
        <begin position="1279"/>
        <end position="1367"/>
    </location>
</feature>
<evidence type="ECO:0000259" key="7">
    <source>
        <dbReference type="Pfam" id="PF08341"/>
    </source>
</evidence>
<dbReference type="RefSeq" id="WP_112332237.1">
    <property type="nucleotide sequence ID" value="NZ_QLYR01000002.1"/>
</dbReference>
<keyword evidence="5" id="KW-0812">Transmembrane</keyword>
<keyword evidence="10" id="KW-1185">Reference proteome</keyword>
<dbReference type="Pfam" id="PF13620">
    <property type="entry name" value="CarboxypepD_reg"/>
    <property type="match status" value="1"/>
</dbReference>
<evidence type="ECO:0000259" key="8">
    <source>
        <dbReference type="Pfam" id="PF17802"/>
    </source>
</evidence>